<dbReference type="InterPro" id="IPR002893">
    <property type="entry name" value="Znf_MYND"/>
</dbReference>
<reference evidence="6 7" key="1">
    <citation type="journal article" date="2020" name="ISME J.">
        <title>Uncovering the hidden diversity of litter-decomposition mechanisms in mushroom-forming fungi.</title>
        <authorList>
            <person name="Floudas D."/>
            <person name="Bentzer J."/>
            <person name="Ahren D."/>
            <person name="Johansson T."/>
            <person name="Persson P."/>
            <person name="Tunlid A."/>
        </authorList>
    </citation>
    <scope>NUCLEOTIDE SEQUENCE [LARGE SCALE GENOMIC DNA]</scope>
    <source>
        <strain evidence="6 7">CBS 661.87</strain>
    </source>
</reference>
<evidence type="ECO:0000256" key="1">
    <source>
        <dbReference type="ARBA" id="ARBA00022723"/>
    </source>
</evidence>
<sequence>MFHVIAPAPTQINLEEWLQTSKAGQCTKTACMVLREKKGLTDKEIWGMLAKEHCAGCGKANSLRNTQWCNNCRAMGYCDKDCQKKHWSAHAAECKDVRGESSTPVEDMLLRWDQQYAWDLAGMYSVLAHMNTGLPRFIEHLTTSRGVLRVLVTSKTAGKPASSYHELKFLRCDIIDRTNPYLTLLSAKMDALEKKVNELYKNDDPSMPHDTLWAFRLLINVHDVEQFPNIKDTVRGTPVHALRRSLVVPRLRTIALVPIPIASPTLCPQRRVHTPTYPYTHLITNRPLTAIT</sequence>
<keyword evidence="1" id="KW-0479">Metal-binding</keyword>
<dbReference type="Gene3D" id="6.10.140.2220">
    <property type="match status" value="1"/>
</dbReference>
<accession>A0A8H5H9I7</accession>
<evidence type="ECO:0000256" key="3">
    <source>
        <dbReference type="ARBA" id="ARBA00022833"/>
    </source>
</evidence>
<name>A0A8H5H9I7_9AGAR</name>
<dbReference type="AlphaFoldDB" id="A0A8H5H9I7"/>
<dbReference type="Proteomes" id="UP000565441">
    <property type="component" value="Unassembled WGS sequence"/>
</dbReference>
<evidence type="ECO:0000313" key="7">
    <source>
        <dbReference type="Proteomes" id="UP000565441"/>
    </source>
</evidence>
<protein>
    <recommendedName>
        <fullName evidence="5">MYND-type domain-containing protein</fullName>
    </recommendedName>
</protein>
<feature type="domain" description="MYND-type" evidence="5">
    <location>
        <begin position="54"/>
        <end position="94"/>
    </location>
</feature>
<dbReference type="SUPFAM" id="SSF144232">
    <property type="entry name" value="HIT/MYND zinc finger-like"/>
    <property type="match status" value="1"/>
</dbReference>
<dbReference type="OrthoDB" id="2876114at2759"/>
<keyword evidence="7" id="KW-1185">Reference proteome</keyword>
<comment type="caution">
    <text evidence="6">The sequence shown here is derived from an EMBL/GenBank/DDBJ whole genome shotgun (WGS) entry which is preliminary data.</text>
</comment>
<dbReference type="GO" id="GO:0008270">
    <property type="term" value="F:zinc ion binding"/>
    <property type="evidence" value="ECO:0007669"/>
    <property type="project" value="UniProtKB-KW"/>
</dbReference>
<dbReference type="Pfam" id="PF01753">
    <property type="entry name" value="zf-MYND"/>
    <property type="match status" value="1"/>
</dbReference>
<evidence type="ECO:0000259" key="5">
    <source>
        <dbReference type="PROSITE" id="PS50865"/>
    </source>
</evidence>
<keyword evidence="3" id="KW-0862">Zinc</keyword>
<organism evidence="6 7">
    <name type="scientific">Tricholomella constricta</name>
    <dbReference type="NCBI Taxonomy" id="117010"/>
    <lineage>
        <taxon>Eukaryota</taxon>
        <taxon>Fungi</taxon>
        <taxon>Dikarya</taxon>
        <taxon>Basidiomycota</taxon>
        <taxon>Agaricomycotina</taxon>
        <taxon>Agaricomycetes</taxon>
        <taxon>Agaricomycetidae</taxon>
        <taxon>Agaricales</taxon>
        <taxon>Tricholomatineae</taxon>
        <taxon>Lyophyllaceae</taxon>
        <taxon>Tricholomella</taxon>
    </lineage>
</organism>
<proteinExistence type="predicted"/>
<evidence type="ECO:0000313" key="6">
    <source>
        <dbReference type="EMBL" id="KAF5379243.1"/>
    </source>
</evidence>
<dbReference type="PROSITE" id="PS50865">
    <property type="entry name" value="ZF_MYND_2"/>
    <property type="match status" value="1"/>
</dbReference>
<evidence type="ECO:0000256" key="2">
    <source>
        <dbReference type="ARBA" id="ARBA00022771"/>
    </source>
</evidence>
<evidence type="ECO:0000256" key="4">
    <source>
        <dbReference type="PROSITE-ProRule" id="PRU00134"/>
    </source>
</evidence>
<keyword evidence="2 4" id="KW-0863">Zinc-finger</keyword>
<gene>
    <name evidence="6" type="ORF">D9615_006095</name>
</gene>
<dbReference type="EMBL" id="JAACJP010000017">
    <property type="protein sequence ID" value="KAF5379243.1"/>
    <property type="molecule type" value="Genomic_DNA"/>
</dbReference>